<comment type="caution">
    <text evidence="5">The sequence shown here is derived from an EMBL/GenBank/DDBJ whole genome shotgun (WGS) entry which is preliminary data.</text>
</comment>
<dbReference type="PANTHER" id="PTHR13504:SF38">
    <property type="entry name" value="FIDO DOMAIN-CONTAINING PROTEIN"/>
    <property type="match status" value="1"/>
</dbReference>
<name>A0A4U1CMD4_9SPHI</name>
<feature type="active site" evidence="1">
    <location>
        <position position="192"/>
    </location>
</feature>
<evidence type="ECO:0000256" key="2">
    <source>
        <dbReference type="PIRSR" id="PIRSR640198-2"/>
    </source>
</evidence>
<sequence length="266" mass="30909">MSIEKKLNKINVLQRQIQKKSSNQEKWNADFIEQVKIDFTFSSNKLEGNSITYGQTIQILKDFITPKDASVSDFLDIVNHKKVLDAVFENYESEQITEANIKKLHKELMKSFVQWSDGIHPNPGSYKIMDNRTYRSNGKEHIYLNPEDVLVAMAKLIDETNEALKSINIKSLTHHPLTIATNFHYQFLNIIHPFGDGNGRLARIFMNLILLQQGFPPIFIKVIDKTEYFDCFTKEEKIPGTMLDFMADRMIESLKEKKKFLTQRNS</sequence>
<feature type="site" description="Important for autoinhibition of adenylyltransferase activity" evidence="3">
    <location>
        <position position="47"/>
    </location>
</feature>
<protein>
    <submittedName>
        <fullName evidence="5">Fic family protein</fullName>
    </submittedName>
</protein>
<evidence type="ECO:0000256" key="3">
    <source>
        <dbReference type="PIRSR" id="PIRSR640198-3"/>
    </source>
</evidence>
<feature type="domain" description="Fido" evidence="4">
    <location>
        <begin position="96"/>
        <end position="248"/>
    </location>
</feature>
<dbReference type="InterPro" id="IPR036597">
    <property type="entry name" value="Fido-like_dom_sf"/>
</dbReference>
<dbReference type="EMBL" id="SWBQ01000001">
    <property type="protein sequence ID" value="TKC08543.1"/>
    <property type="molecule type" value="Genomic_DNA"/>
</dbReference>
<dbReference type="PROSITE" id="PS51459">
    <property type="entry name" value="FIDO"/>
    <property type="match status" value="1"/>
</dbReference>
<reference evidence="5 6" key="1">
    <citation type="submission" date="2019-04" db="EMBL/GenBank/DDBJ databases">
        <title>Pedobacter sp. RP-3-15 sp. nov., isolated from Arctic soil.</title>
        <authorList>
            <person name="Dahal R.H."/>
            <person name="Kim D.-U."/>
        </authorList>
    </citation>
    <scope>NUCLEOTIDE SEQUENCE [LARGE SCALE GENOMIC DNA]</scope>
    <source>
        <strain evidence="5 6">RP-3-15</strain>
    </source>
</reference>
<keyword evidence="2" id="KW-0067">ATP-binding</keyword>
<dbReference type="PANTHER" id="PTHR13504">
    <property type="entry name" value="FIDO DOMAIN-CONTAINING PROTEIN DDB_G0283145"/>
    <property type="match status" value="1"/>
</dbReference>
<dbReference type="AlphaFoldDB" id="A0A4U1CMD4"/>
<dbReference type="SUPFAM" id="SSF140931">
    <property type="entry name" value="Fic-like"/>
    <property type="match status" value="1"/>
</dbReference>
<dbReference type="Proteomes" id="UP000307244">
    <property type="component" value="Unassembled WGS sequence"/>
</dbReference>
<dbReference type="OrthoDB" id="9814400at2"/>
<evidence type="ECO:0000259" key="4">
    <source>
        <dbReference type="PROSITE" id="PS51459"/>
    </source>
</evidence>
<keyword evidence="2" id="KW-0547">Nucleotide-binding</keyword>
<dbReference type="InterPro" id="IPR003812">
    <property type="entry name" value="Fido"/>
</dbReference>
<organism evidence="5 6">
    <name type="scientific">Pedobacter frigoris</name>
    <dbReference type="NCBI Taxonomy" id="2571272"/>
    <lineage>
        <taxon>Bacteria</taxon>
        <taxon>Pseudomonadati</taxon>
        <taxon>Bacteroidota</taxon>
        <taxon>Sphingobacteriia</taxon>
        <taxon>Sphingobacteriales</taxon>
        <taxon>Sphingobacteriaceae</taxon>
        <taxon>Pedobacter</taxon>
    </lineage>
</organism>
<evidence type="ECO:0000313" key="5">
    <source>
        <dbReference type="EMBL" id="TKC08543.1"/>
    </source>
</evidence>
<dbReference type="Gene3D" id="1.10.3290.10">
    <property type="entry name" value="Fido-like domain"/>
    <property type="match status" value="1"/>
</dbReference>
<dbReference type="InterPro" id="IPR040198">
    <property type="entry name" value="Fido_containing"/>
</dbReference>
<evidence type="ECO:0000313" key="6">
    <source>
        <dbReference type="Proteomes" id="UP000307244"/>
    </source>
</evidence>
<dbReference type="GO" id="GO:0005524">
    <property type="term" value="F:ATP binding"/>
    <property type="evidence" value="ECO:0007669"/>
    <property type="project" value="UniProtKB-KW"/>
</dbReference>
<proteinExistence type="predicted"/>
<gene>
    <name evidence="5" type="ORF">FA047_00120</name>
</gene>
<feature type="binding site" evidence="2">
    <location>
        <begin position="196"/>
        <end position="203"/>
    </location>
    <ligand>
        <name>ATP</name>
        <dbReference type="ChEBI" id="CHEBI:30616"/>
    </ligand>
</feature>
<dbReference type="RefSeq" id="WP_136833965.1">
    <property type="nucleotide sequence ID" value="NZ_SWBQ01000001.1"/>
</dbReference>
<accession>A0A4U1CMD4</accession>
<evidence type="ECO:0000256" key="1">
    <source>
        <dbReference type="PIRSR" id="PIRSR640198-1"/>
    </source>
</evidence>
<keyword evidence="6" id="KW-1185">Reference proteome</keyword>
<dbReference type="Pfam" id="PF02661">
    <property type="entry name" value="Fic"/>
    <property type="match status" value="1"/>
</dbReference>